<dbReference type="AlphaFoldDB" id="X1BZS8"/>
<organism evidence="1">
    <name type="scientific">marine sediment metagenome</name>
    <dbReference type="NCBI Taxonomy" id="412755"/>
    <lineage>
        <taxon>unclassified sequences</taxon>
        <taxon>metagenomes</taxon>
        <taxon>ecological metagenomes</taxon>
    </lineage>
</organism>
<sequence>MELYDEYWHDSIYYSEKASFQLNRIIQLRNYINAEIEEFMSP</sequence>
<gene>
    <name evidence="1" type="ORF">S01H4_23396</name>
</gene>
<protein>
    <submittedName>
        <fullName evidence="1">Uncharacterized protein</fullName>
    </submittedName>
</protein>
<proteinExistence type="predicted"/>
<dbReference type="EMBL" id="BART01010848">
    <property type="protein sequence ID" value="GAG77646.1"/>
    <property type="molecule type" value="Genomic_DNA"/>
</dbReference>
<comment type="caution">
    <text evidence="1">The sequence shown here is derived from an EMBL/GenBank/DDBJ whole genome shotgun (WGS) entry which is preliminary data.</text>
</comment>
<evidence type="ECO:0000313" key="1">
    <source>
        <dbReference type="EMBL" id="GAG77646.1"/>
    </source>
</evidence>
<reference evidence="1" key="1">
    <citation type="journal article" date="2014" name="Front. Microbiol.">
        <title>High frequency of phylogenetically diverse reductive dehalogenase-homologous genes in deep subseafloor sedimentary metagenomes.</title>
        <authorList>
            <person name="Kawai M."/>
            <person name="Futagami T."/>
            <person name="Toyoda A."/>
            <person name="Takaki Y."/>
            <person name="Nishi S."/>
            <person name="Hori S."/>
            <person name="Arai W."/>
            <person name="Tsubouchi T."/>
            <person name="Morono Y."/>
            <person name="Uchiyama I."/>
            <person name="Ito T."/>
            <person name="Fujiyama A."/>
            <person name="Inagaki F."/>
            <person name="Takami H."/>
        </authorList>
    </citation>
    <scope>NUCLEOTIDE SEQUENCE</scope>
    <source>
        <strain evidence="1">Expedition CK06-06</strain>
    </source>
</reference>
<name>X1BZS8_9ZZZZ</name>
<accession>X1BZS8</accession>